<proteinExistence type="predicted"/>
<accession>A0A426YMH5</accession>
<dbReference type="AlphaFoldDB" id="A0A426YMH5"/>
<feature type="region of interest" description="Disordered" evidence="1">
    <location>
        <begin position="39"/>
        <end position="68"/>
    </location>
</feature>
<sequence length="121" mass="12934">MHQARYKLIFGPKSNWAWSLMLTVSIRARAEGLTMDLNTTAESPRGIPPAIYARAGGRGGRDDDGASSCADRDFRLCACVGPRKVAVRDDGSARYGSTDRSTSPSGHSKQQAVDPALPPVT</sequence>
<reference evidence="2 3" key="1">
    <citation type="journal article" date="2014" name="Agronomy (Basel)">
        <title>A Draft Genome Sequence for Ensete ventricosum, the Drought-Tolerant Tree Against Hunger.</title>
        <authorList>
            <person name="Harrison J."/>
            <person name="Moore K.A."/>
            <person name="Paszkiewicz K."/>
            <person name="Jones T."/>
            <person name="Grant M."/>
            <person name="Ambacheew D."/>
            <person name="Muzemil S."/>
            <person name="Studholme D.J."/>
        </authorList>
    </citation>
    <scope>NUCLEOTIDE SEQUENCE [LARGE SCALE GENOMIC DNA]</scope>
</reference>
<feature type="region of interest" description="Disordered" evidence="1">
    <location>
        <begin position="89"/>
        <end position="121"/>
    </location>
</feature>
<evidence type="ECO:0000256" key="1">
    <source>
        <dbReference type="SAM" id="MobiDB-lite"/>
    </source>
</evidence>
<comment type="caution">
    <text evidence="2">The sequence shown here is derived from an EMBL/GenBank/DDBJ whole genome shotgun (WGS) entry which is preliminary data.</text>
</comment>
<gene>
    <name evidence="2" type="ORF">B296_00026995</name>
</gene>
<dbReference type="Proteomes" id="UP000287651">
    <property type="component" value="Unassembled WGS sequence"/>
</dbReference>
<organism evidence="2 3">
    <name type="scientific">Ensete ventricosum</name>
    <name type="common">Abyssinian banana</name>
    <name type="synonym">Musa ensete</name>
    <dbReference type="NCBI Taxonomy" id="4639"/>
    <lineage>
        <taxon>Eukaryota</taxon>
        <taxon>Viridiplantae</taxon>
        <taxon>Streptophyta</taxon>
        <taxon>Embryophyta</taxon>
        <taxon>Tracheophyta</taxon>
        <taxon>Spermatophyta</taxon>
        <taxon>Magnoliopsida</taxon>
        <taxon>Liliopsida</taxon>
        <taxon>Zingiberales</taxon>
        <taxon>Musaceae</taxon>
        <taxon>Ensete</taxon>
    </lineage>
</organism>
<feature type="compositionally biased region" description="Basic and acidic residues" evidence="1">
    <location>
        <begin position="59"/>
        <end position="68"/>
    </location>
</feature>
<name>A0A426YMH5_ENSVE</name>
<evidence type="ECO:0000313" key="2">
    <source>
        <dbReference type="EMBL" id="RRT52910.1"/>
    </source>
</evidence>
<protein>
    <submittedName>
        <fullName evidence="2">Uncharacterized protein</fullName>
    </submittedName>
</protein>
<evidence type="ECO:0000313" key="3">
    <source>
        <dbReference type="Proteomes" id="UP000287651"/>
    </source>
</evidence>
<feature type="compositionally biased region" description="Polar residues" evidence="1">
    <location>
        <begin position="98"/>
        <end position="111"/>
    </location>
</feature>
<dbReference type="EMBL" id="AMZH03011416">
    <property type="protein sequence ID" value="RRT52910.1"/>
    <property type="molecule type" value="Genomic_DNA"/>
</dbReference>